<keyword evidence="3" id="KW-0238">DNA-binding</keyword>
<reference evidence="11" key="1">
    <citation type="journal article" date="2017" name="Front. Plant Sci.">
        <title>Climate Clever Clovers: New Paradigm to Reduce the Environmental Footprint of Ruminants by Breeding Low Methanogenic Forages Utilizing Haplotype Variation.</title>
        <authorList>
            <person name="Kaur P."/>
            <person name="Appels R."/>
            <person name="Bayer P.E."/>
            <person name="Keeble-Gagnere G."/>
            <person name="Wang J."/>
            <person name="Hirakawa H."/>
            <person name="Shirasawa K."/>
            <person name="Vercoe P."/>
            <person name="Stefanova K."/>
            <person name="Durmic Z."/>
            <person name="Nichols P."/>
            <person name="Revell C."/>
            <person name="Isobe S.N."/>
            <person name="Edwards D."/>
            <person name="Erskine W."/>
        </authorList>
    </citation>
    <scope>NUCLEOTIDE SEQUENCE [LARGE SCALE GENOMIC DNA]</scope>
    <source>
        <strain evidence="11">cv. Daliak</strain>
    </source>
</reference>
<dbReference type="GO" id="GO:0000978">
    <property type="term" value="F:RNA polymerase II cis-regulatory region sequence-specific DNA binding"/>
    <property type="evidence" value="ECO:0007669"/>
    <property type="project" value="TreeGrafter"/>
</dbReference>
<keyword evidence="6" id="KW-0539">Nucleus</keyword>
<evidence type="ECO:0000313" key="11">
    <source>
        <dbReference type="Proteomes" id="UP000242715"/>
    </source>
</evidence>
<accession>A0A2Z6P0Y8</accession>
<gene>
    <name evidence="10" type="ORF">TSUD_380500</name>
</gene>
<dbReference type="FunFam" id="1.10.20.10:FF:000006">
    <property type="entry name" value="Nuclear transcription factor Y subunit gamma"/>
    <property type="match status" value="1"/>
</dbReference>
<dbReference type="InterPro" id="IPR050568">
    <property type="entry name" value="Transcr_DNA_Rep_Reg"/>
</dbReference>
<comment type="subcellular location">
    <subcellularLocation>
        <location evidence="1">Nucleus</location>
    </subcellularLocation>
</comment>
<keyword evidence="11" id="KW-1185">Reference proteome</keyword>
<evidence type="ECO:0000256" key="7">
    <source>
        <dbReference type="ARBA" id="ARBA00038129"/>
    </source>
</evidence>
<dbReference type="CDD" id="cd22908">
    <property type="entry name" value="HFD_NFYC-like"/>
    <property type="match status" value="1"/>
</dbReference>
<evidence type="ECO:0000256" key="8">
    <source>
        <dbReference type="SAM" id="MobiDB-lite"/>
    </source>
</evidence>
<evidence type="ECO:0000259" key="9">
    <source>
        <dbReference type="Pfam" id="PF00808"/>
    </source>
</evidence>
<dbReference type="GO" id="GO:0000981">
    <property type="term" value="F:DNA-binding transcription factor activity, RNA polymerase II-specific"/>
    <property type="evidence" value="ECO:0007669"/>
    <property type="project" value="TreeGrafter"/>
</dbReference>
<feature type="compositionally biased region" description="Basic and acidic residues" evidence="8">
    <location>
        <begin position="1"/>
        <end position="13"/>
    </location>
</feature>
<dbReference type="PANTHER" id="PTHR10252">
    <property type="entry name" value="HISTONE-LIKE TRANSCRIPTION FACTOR CCAAT-RELATED"/>
    <property type="match status" value="1"/>
</dbReference>
<evidence type="ECO:0000313" key="10">
    <source>
        <dbReference type="EMBL" id="GAU41945.1"/>
    </source>
</evidence>
<keyword evidence="5" id="KW-0804">Transcription</keyword>
<dbReference type="Pfam" id="PF00808">
    <property type="entry name" value="CBFD_NFYB_HMF"/>
    <property type="match status" value="1"/>
</dbReference>
<keyword evidence="2" id="KW-0805">Transcription regulation</keyword>
<proteinExistence type="inferred from homology"/>
<evidence type="ECO:0000256" key="5">
    <source>
        <dbReference type="ARBA" id="ARBA00023163"/>
    </source>
</evidence>
<sequence length="223" mass="25760">MDQKKQEQPREQVNHAPTETQANGENQNQSNQIMQLSHPLIHSAGASAFSSYLSRDQFQHFSQNFFNQQALYSNLATFWANQYKEIQETVDFKKNRIPLLRIKKIMKVDKQVNKISAGAPLLLAKACEMFIMELTIRSWANADFNKRRTLHKCDIASAISNTDIFDFLVDIVPKEDTMEHDIFTDVPRRESVPIRNVNVPYYYVPVPVQPQYVPVQPQYVAGK</sequence>
<dbReference type="Gene3D" id="1.10.20.10">
    <property type="entry name" value="Histone, subunit A"/>
    <property type="match status" value="1"/>
</dbReference>
<evidence type="ECO:0000256" key="1">
    <source>
        <dbReference type="ARBA" id="ARBA00004123"/>
    </source>
</evidence>
<dbReference type="InterPro" id="IPR009072">
    <property type="entry name" value="Histone-fold"/>
</dbReference>
<dbReference type="Proteomes" id="UP000242715">
    <property type="component" value="Unassembled WGS sequence"/>
</dbReference>
<feature type="region of interest" description="Disordered" evidence="8">
    <location>
        <begin position="1"/>
        <end position="28"/>
    </location>
</feature>
<dbReference type="GO" id="GO:0005634">
    <property type="term" value="C:nucleus"/>
    <property type="evidence" value="ECO:0007669"/>
    <property type="project" value="UniProtKB-SubCell"/>
</dbReference>
<dbReference type="SUPFAM" id="SSF47113">
    <property type="entry name" value="Histone-fold"/>
    <property type="match status" value="1"/>
</dbReference>
<feature type="compositionally biased region" description="Polar residues" evidence="8">
    <location>
        <begin position="15"/>
        <end position="28"/>
    </location>
</feature>
<dbReference type="OrthoDB" id="1430158at2759"/>
<dbReference type="InterPro" id="IPR003958">
    <property type="entry name" value="CBFA_NFYB_domain"/>
</dbReference>
<organism evidence="10 11">
    <name type="scientific">Trifolium subterraneum</name>
    <name type="common">Subterranean clover</name>
    <dbReference type="NCBI Taxonomy" id="3900"/>
    <lineage>
        <taxon>Eukaryota</taxon>
        <taxon>Viridiplantae</taxon>
        <taxon>Streptophyta</taxon>
        <taxon>Embryophyta</taxon>
        <taxon>Tracheophyta</taxon>
        <taxon>Spermatophyta</taxon>
        <taxon>Magnoliopsida</taxon>
        <taxon>eudicotyledons</taxon>
        <taxon>Gunneridae</taxon>
        <taxon>Pentapetalae</taxon>
        <taxon>rosids</taxon>
        <taxon>fabids</taxon>
        <taxon>Fabales</taxon>
        <taxon>Fabaceae</taxon>
        <taxon>Papilionoideae</taxon>
        <taxon>50 kb inversion clade</taxon>
        <taxon>NPAAA clade</taxon>
        <taxon>Hologalegina</taxon>
        <taxon>IRL clade</taxon>
        <taxon>Trifolieae</taxon>
        <taxon>Trifolium</taxon>
    </lineage>
</organism>
<comment type="similarity">
    <text evidence="7">Belongs to the NFYC/HAP5 subunit family.</text>
</comment>
<evidence type="ECO:0000256" key="3">
    <source>
        <dbReference type="ARBA" id="ARBA00023125"/>
    </source>
</evidence>
<dbReference type="PANTHER" id="PTHR10252:SF134">
    <property type="entry name" value="NUCLEAR TRANSCRIPTION FACTOR Y SUBUNIT C-4"/>
    <property type="match status" value="1"/>
</dbReference>
<dbReference type="EMBL" id="DF973891">
    <property type="protein sequence ID" value="GAU41945.1"/>
    <property type="molecule type" value="Genomic_DNA"/>
</dbReference>
<protein>
    <recommendedName>
        <fullName evidence="9">Transcription factor CBF/NF-Y/archaeal histone domain-containing protein</fullName>
    </recommendedName>
</protein>
<feature type="domain" description="Transcription factor CBF/NF-Y/archaeal histone" evidence="9">
    <location>
        <begin position="96"/>
        <end position="159"/>
    </location>
</feature>
<dbReference type="AlphaFoldDB" id="A0A2Z6P0Y8"/>
<evidence type="ECO:0000256" key="6">
    <source>
        <dbReference type="ARBA" id="ARBA00023242"/>
    </source>
</evidence>
<keyword evidence="4" id="KW-0010">Activator</keyword>
<name>A0A2Z6P0Y8_TRISU</name>
<evidence type="ECO:0000256" key="2">
    <source>
        <dbReference type="ARBA" id="ARBA00023015"/>
    </source>
</evidence>
<evidence type="ECO:0000256" key="4">
    <source>
        <dbReference type="ARBA" id="ARBA00023159"/>
    </source>
</evidence>
<dbReference type="GO" id="GO:0046982">
    <property type="term" value="F:protein heterodimerization activity"/>
    <property type="evidence" value="ECO:0007669"/>
    <property type="project" value="InterPro"/>
</dbReference>